<proteinExistence type="predicted"/>
<dbReference type="Proteomes" id="UP001519460">
    <property type="component" value="Unassembled WGS sequence"/>
</dbReference>
<evidence type="ECO:0000313" key="1">
    <source>
        <dbReference type="EMBL" id="KAK7485765.1"/>
    </source>
</evidence>
<protein>
    <submittedName>
        <fullName evidence="1">Uncharacterized protein</fullName>
    </submittedName>
</protein>
<dbReference type="EMBL" id="JACVVK020000189">
    <property type="protein sequence ID" value="KAK7485765.1"/>
    <property type="molecule type" value="Genomic_DNA"/>
</dbReference>
<accession>A0ABD0KFJ8</accession>
<keyword evidence="2" id="KW-1185">Reference proteome</keyword>
<comment type="caution">
    <text evidence="1">The sequence shown here is derived from an EMBL/GenBank/DDBJ whole genome shotgun (WGS) entry which is preliminary data.</text>
</comment>
<dbReference type="AlphaFoldDB" id="A0ABD0KFJ8"/>
<name>A0ABD0KFJ8_9CAEN</name>
<evidence type="ECO:0000313" key="2">
    <source>
        <dbReference type="Proteomes" id="UP001519460"/>
    </source>
</evidence>
<gene>
    <name evidence="1" type="ORF">BaRGS_00022946</name>
</gene>
<organism evidence="1 2">
    <name type="scientific">Batillaria attramentaria</name>
    <dbReference type="NCBI Taxonomy" id="370345"/>
    <lineage>
        <taxon>Eukaryota</taxon>
        <taxon>Metazoa</taxon>
        <taxon>Spiralia</taxon>
        <taxon>Lophotrochozoa</taxon>
        <taxon>Mollusca</taxon>
        <taxon>Gastropoda</taxon>
        <taxon>Caenogastropoda</taxon>
        <taxon>Sorbeoconcha</taxon>
        <taxon>Cerithioidea</taxon>
        <taxon>Batillariidae</taxon>
        <taxon>Batillaria</taxon>
    </lineage>
</organism>
<sequence length="91" mass="10380">MKRTTSLARRPGKKKKPRRKGLCVVLRANSCCEVVKSYCQDILTEFGVARSGQGWYLMETETRRRLLVCLCVSDWSVTLTPIGCLALEEER</sequence>
<reference evidence="1 2" key="1">
    <citation type="journal article" date="2023" name="Sci. Data">
        <title>Genome assembly of the Korean intertidal mud-creeper Batillaria attramentaria.</title>
        <authorList>
            <person name="Patra A.K."/>
            <person name="Ho P.T."/>
            <person name="Jun S."/>
            <person name="Lee S.J."/>
            <person name="Kim Y."/>
            <person name="Won Y.J."/>
        </authorList>
    </citation>
    <scope>NUCLEOTIDE SEQUENCE [LARGE SCALE GENOMIC DNA]</scope>
    <source>
        <strain evidence="1">Wonlab-2016</strain>
    </source>
</reference>